<dbReference type="VEuPathDB" id="VectorBase:SSCA010013"/>
<reference evidence="3 4" key="1">
    <citation type="journal article" date="2015" name="Parasit. Vectors">
        <title>Draft genome of the scabies mite.</title>
        <authorList>
            <person name="Rider S.D.Jr."/>
            <person name="Morgan M.S."/>
            <person name="Arlian L.G."/>
        </authorList>
    </citation>
    <scope>NUCLEOTIDE SEQUENCE [LARGE SCALE GENOMIC DNA]</scope>
    <source>
        <strain evidence="3">Arlian Lab</strain>
    </source>
</reference>
<evidence type="ECO:0000313" key="3">
    <source>
        <dbReference type="EMBL" id="KPM02471.1"/>
    </source>
</evidence>
<dbReference type="EMBL" id="JXLN01001983">
    <property type="protein sequence ID" value="KPM02471.1"/>
    <property type="molecule type" value="Genomic_DNA"/>
</dbReference>
<accession>A0A131ZV27</accession>
<dbReference type="Pfam" id="PF00069">
    <property type="entry name" value="Pkinase"/>
    <property type="match status" value="1"/>
</dbReference>
<dbReference type="PROSITE" id="PS50011">
    <property type="entry name" value="PROTEIN_KINASE_DOM"/>
    <property type="match status" value="1"/>
</dbReference>
<protein>
    <submittedName>
        <fullName evidence="3">Phosphoenolpyruvate carboxylase kinase-like protein</fullName>
    </submittedName>
</protein>
<dbReference type="AlphaFoldDB" id="A0A131ZV27"/>
<feature type="coiled-coil region" evidence="1">
    <location>
        <begin position="119"/>
        <end position="146"/>
    </location>
</feature>
<keyword evidence="1" id="KW-0175">Coiled coil</keyword>
<organism evidence="3 4">
    <name type="scientific">Sarcoptes scabiei</name>
    <name type="common">Itch mite</name>
    <name type="synonym">Acarus scabiei</name>
    <dbReference type="NCBI Taxonomy" id="52283"/>
    <lineage>
        <taxon>Eukaryota</taxon>
        <taxon>Metazoa</taxon>
        <taxon>Ecdysozoa</taxon>
        <taxon>Arthropoda</taxon>
        <taxon>Chelicerata</taxon>
        <taxon>Arachnida</taxon>
        <taxon>Acari</taxon>
        <taxon>Acariformes</taxon>
        <taxon>Sarcoptiformes</taxon>
        <taxon>Astigmata</taxon>
        <taxon>Psoroptidia</taxon>
        <taxon>Sarcoptoidea</taxon>
        <taxon>Sarcoptidae</taxon>
        <taxon>Sarcoptinae</taxon>
        <taxon>Sarcoptes</taxon>
    </lineage>
</organism>
<dbReference type="InterPro" id="IPR000719">
    <property type="entry name" value="Prot_kinase_dom"/>
</dbReference>
<dbReference type="SMART" id="SM00220">
    <property type="entry name" value="S_TKc"/>
    <property type="match status" value="1"/>
</dbReference>
<gene>
    <name evidence="3" type="ORF">QR98_0008850</name>
</gene>
<dbReference type="InterPro" id="IPR011009">
    <property type="entry name" value="Kinase-like_dom_sf"/>
</dbReference>
<name>A0A131ZV27_SARSC</name>
<dbReference type="PANTHER" id="PTHR24362:SF309">
    <property type="entry name" value="PROTEIN KINASE DOMAIN-CONTAINING PROTEIN"/>
    <property type="match status" value="1"/>
</dbReference>
<feature type="compositionally biased region" description="Low complexity" evidence="2">
    <location>
        <begin position="1"/>
        <end position="23"/>
    </location>
</feature>
<dbReference type="Proteomes" id="UP000616769">
    <property type="component" value="Unassembled WGS sequence"/>
</dbReference>
<proteinExistence type="predicted"/>
<keyword evidence="3" id="KW-0808">Transferase</keyword>
<dbReference type="SUPFAM" id="SSF56112">
    <property type="entry name" value="Protein kinase-like (PK-like)"/>
    <property type="match status" value="1"/>
</dbReference>
<dbReference type="GO" id="GO:0004672">
    <property type="term" value="F:protein kinase activity"/>
    <property type="evidence" value="ECO:0007669"/>
    <property type="project" value="InterPro"/>
</dbReference>
<dbReference type="Gene3D" id="1.10.510.10">
    <property type="entry name" value="Transferase(Phosphotransferase) domain 1"/>
    <property type="match status" value="1"/>
</dbReference>
<evidence type="ECO:0000256" key="2">
    <source>
        <dbReference type="SAM" id="MobiDB-lite"/>
    </source>
</evidence>
<sequence length="475" mass="55911">MAGVSENVSGPSSSLSSNQDSNNQADGSDWEKLLTSDTAISGEYQKALERFLQQEKELEKLFEKKLNDKRGRLEQQQLLNNGNDETKAKIQMDAELFRKKKNIDDETEKLVKNFWDQFNLKAAEMREELEKKIETLTESKRKKFEEDRKRLKEILESEIQGKRKLFENECVRLERVSNLPITEMDRRDFIKKVLVDYKNYPSTIKLADEFALKRQQGLIGSTIVANNTCMIYEGSYQNQSCCVKVVVMTDRNIGYKMHIEESTKIRRFLSKTQPKHETLIRLFEIFLTETKVYIFMDECGKKNLLQLAKERTISMIDLNQHMKTILSCLEFLHQRAIAHLKIRPESVLFDLQGHVKLAGFGNASVYFDPNRESFLKLSRHETRHRFRDNHFPEEVFREDFDPQPVDVYSLGLMIYIVINFINNKFDRKKARILTKIDPELITDPILEQLISETTNYDPKKRCKLFDLRHTINYFM</sequence>
<comment type="caution">
    <text evidence="3">The sequence shown here is derived from an EMBL/GenBank/DDBJ whole genome shotgun (WGS) entry which is preliminary data.</text>
</comment>
<evidence type="ECO:0000313" key="4">
    <source>
        <dbReference type="Proteomes" id="UP000616769"/>
    </source>
</evidence>
<dbReference type="PANTHER" id="PTHR24362">
    <property type="entry name" value="SERINE/THREONINE-PROTEIN KINASE NEK"/>
    <property type="match status" value="1"/>
</dbReference>
<keyword evidence="3" id="KW-0418">Kinase</keyword>
<evidence type="ECO:0000256" key="1">
    <source>
        <dbReference type="SAM" id="Coils"/>
    </source>
</evidence>
<feature type="region of interest" description="Disordered" evidence="2">
    <location>
        <begin position="1"/>
        <end position="32"/>
    </location>
</feature>
<dbReference type="OrthoDB" id="1668230at2759"/>
<dbReference type="GO" id="GO:0005524">
    <property type="term" value="F:ATP binding"/>
    <property type="evidence" value="ECO:0007669"/>
    <property type="project" value="InterPro"/>
</dbReference>